<keyword evidence="2" id="KW-1185">Reference proteome</keyword>
<evidence type="ECO:0000313" key="2">
    <source>
        <dbReference type="Proteomes" id="UP001152798"/>
    </source>
</evidence>
<accession>A0A9P0E9X0</accession>
<reference evidence="1" key="1">
    <citation type="submission" date="2022-01" db="EMBL/GenBank/DDBJ databases">
        <authorList>
            <person name="King R."/>
        </authorList>
    </citation>
    <scope>NUCLEOTIDE SEQUENCE</scope>
</reference>
<sequence>MFCIVTDDKCMCHIEMNHFEEEGKNK</sequence>
<dbReference type="EMBL" id="OV725078">
    <property type="protein sequence ID" value="CAH1392763.1"/>
    <property type="molecule type" value="Genomic_DNA"/>
</dbReference>
<proteinExistence type="predicted"/>
<name>A0A9P0E9X0_NEZVI</name>
<evidence type="ECO:0000313" key="1">
    <source>
        <dbReference type="EMBL" id="CAH1392763.1"/>
    </source>
</evidence>
<gene>
    <name evidence="1" type="ORF">NEZAVI_LOCUS3531</name>
</gene>
<dbReference type="Proteomes" id="UP001152798">
    <property type="component" value="Chromosome 2"/>
</dbReference>
<dbReference type="AlphaFoldDB" id="A0A9P0E9X0"/>
<protein>
    <submittedName>
        <fullName evidence="1">Uncharacterized protein</fullName>
    </submittedName>
</protein>
<organism evidence="1 2">
    <name type="scientific">Nezara viridula</name>
    <name type="common">Southern green stink bug</name>
    <name type="synonym">Cimex viridulus</name>
    <dbReference type="NCBI Taxonomy" id="85310"/>
    <lineage>
        <taxon>Eukaryota</taxon>
        <taxon>Metazoa</taxon>
        <taxon>Ecdysozoa</taxon>
        <taxon>Arthropoda</taxon>
        <taxon>Hexapoda</taxon>
        <taxon>Insecta</taxon>
        <taxon>Pterygota</taxon>
        <taxon>Neoptera</taxon>
        <taxon>Paraneoptera</taxon>
        <taxon>Hemiptera</taxon>
        <taxon>Heteroptera</taxon>
        <taxon>Panheteroptera</taxon>
        <taxon>Pentatomomorpha</taxon>
        <taxon>Pentatomoidea</taxon>
        <taxon>Pentatomidae</taxon>
        <taxon>Pentatominae</taxon>
        <taxon>Nezara</taxon>
    </lineage>
</organism>